<sequence length="189" mass="20012">MKNAEPEHEPIVGSRRSMTERPAPVLTPIPFAEPWEYELHFPRDPRGPAVARTTLKAVLRAHGLGELTDRAELLTSELTTNAVRYSTGPATVRLHWAKPVLRVSVTDTCPLVPEPLFPGGPYVERGRGLLILDLLADDWGGCRLGESVFGVGAKSVWFELVVGGGGLPPGDGAGGGTGPVPPEPSALAA</sequence>
<dbReference type="Gene3D" id="3.30.565.10">
    <property type="entry name" value="Histidine kinase-like ATPase, C-terminal domain"/>
    <property type="match status" value="1"/>
</dbReference>
<feature type="region of interest" description="Disordered" evidence="2">
    <location>
        <begin position="169"/>
        <end position="189"/>
    </location>
</feature>
<dbReference type="PANTHER" id="PTHR35526">
    <property type="entry name" value="ANTI-SIGMA-F FACTOR RSBW-RELATED"/>
    <property type="match status" value="1"/>
</dbReference>
<evidence type="ECO:0000256" key="1">
    <source>
        <dbReference type="ARBA" id="ARBA00022527"/>
    </source>
</evidence>
<feature type="region of interest" description="Disordered" evidence="2">
    <location>
        <begin position="1"/>
        <end position="20"/>
    </location>
</feature>
<protein>
    <submittedName>
        <fullName evidence="4">ATP-binding protein</fullName>
    </submittedName>
</protein>
<keyword evidence="5" id="KW-1185">Reference proteome</keyword>
<gene>
    <name evidence="4" type="ORF">RM863_06595</name>
</gene>
<feature type="compositionally biased region" description="Pro residues" evidence="2">
    <location>
        <begin position="179"/>
        <end position="189"/>
    </location>
</feature>
<dbReference type="PANTHER" id="PTHR35526:SF3">
    <property type="entry name" value="ANTI-SIGMA-F FACTOR RSBW"/>
    <property type="match status" value="1"/>
</dbReference>
<keyword evidence="4" id="KW-0547">Nucleotide-binding</keyword>
<keyword evidence="1" id="KW-0723">Serine/threonine-protein kinase</keyword>
<reference evidence="4" key="1">
    <citation type="submission" date="2024-05" db="EMBL/GenBank/DDBJ databases">
        <title>30 novel species of actinomycetes from the DSMZ collection.</title>
        <authorList>
            <person name="Nouioui I."/>
        </authorList>
    </citation>
    <scope>NUCLEOTIDE SEQUENCE</scope>
    <source>
        <strain evidence="4">DSM 41014</strain>
    </source>
</reference>
<dbReference type="GO" id="GO:0005524">
    <property type="term" value="F:ATP binding"/>
    <property type="evidence" value="ECO:0007669"/>
    <property type="project" value="UniProtKB-KW"/>
</dbReference>
<dbReference type="InterPro" id="IPR050267">
    <property type="entry name" value="Anti-sigma-factor_SerPK"/>
</dbReference>
<organism evidence="4 5">
    <name type="scientific">Streptomyces hintoniae</name>
    <dbReference type="NCBI Taxonomy" id="3075521"/>
    <lineage>
        <taxon>Bacteria</taxon>
        <taxon>Bacillati</taxon>
        <taxon>Actinomycetota</taxon>
        <taxon>Actinomycetes</taxon>
        <taxon>Kitasatosporales</taxon>
        <taxon>Streptomycetaceae</taxon>
        <taxon>Streptomyces</taxon>
    </lineage>
</organism>
<proteinExistence type="predicted"/>
<feature type="compositionally biased region" description="Gly residues" evidence="2">
    <location>
        <begin position="169"/>
        <end position="178"/>
    </location>
</feature>
<feature type="domain" description="Histidine kinase/HSP90-like ATPase" evidence="3">
    <location>
        <begin position="69"/>
        <end position="159"/>
    </location>
</feature>
<dbReference type="InterPro" id="IPR003594">
    <property type="entry name" value="HATPase_dom"/>
</dbReference>
<dbReference type="RefSeq" id="WP_311634409.1">
    <property type="nucleotide sequence ID" value="NZ_JAVRFF010000006.1"/>
</dbReference>
<comment type="caution">
    <text evidence="4">The sequence shown here is derived from an EMBL/GenBank/DDBJ whole genome shotgun (WGS) entry which is preliminary data.</text>
</comment>
<evidence type="ECO:0000313" key="5">
    <source>
        <dbReference type="Proteomes" id="UP001180489"/>
    </source>
</evidence>
<evidence type="ECO:0000259" key="3">
    <source>
        <dbReference type="Pfam" id="PF02518"/>
    </source>
</evidence>
<dbReference type="SUPFAM" id="SSF55874">
    <property type="entry name" value="ATPase domain of HSP90 chaperone/DNA topoisomerase II/histidine kinase"/>
    <property type="match status" value="1"/>
</dbReference>
<keyword evidence="1" id="KW-0808">Transferase</keyword>
<keyword evidence="1" id="KW-0418">Kinase</keyword>
<dbReference type="Proteomes" id="UP001180489">
    <property type="component" value="Unassembled WGS sequence"/>
</dbReference>
<evidence type="ECO:0000256" key="2">
    <source>
        <dbReference type="SAM" id="MobiDB-lite"/>
    </source>
</evidence>
<name>A0ABU2UF03_9ACTN</name>
<dbReference type="EMBL" id="JAVRFF010000006">
    <property type="protein sequence ID" value="MDT0471794.1"/>
    <property type="molecule type" value="Genomic_DNA"/>
</dbReference>
<dbReference type="Pfam" id="PF02518">
    <property type="entry name" value="HATPase_c"/>
    <property type="match status" value="1"/>
</dbReference>
<feature type="compositionally biased region" description="Basic and acidic residues" evidence="2">
    <location>
        <begin position="1"/>
        <end position="10"/>
    </location>
</feature>
<dbReference type="InterPro" id="IPR036890">
    <property type="entry name" value="HATPase_C_sf"/>
</dbReference>
<evidence type="ECO:0000313" key="4">
    <source>
        <dbReference type="EMBL" id="MDT0471794.1"/>
    </source>
</evidence>
<accession>A0ABU2UF03</accession>
<keyword evidence="4" id="KW-0067">ATP-binding</keyword>